<evidence type="ECO:0000313" key="1">
    <source>
        <dbReference type="EMBL" id="DAF97045.1"/>
    </source>
</evidence>
<dbReference type="EMBL" id="BK016125">
    <property type="protein sequence ID" value="DAF97045.1"/>
    <property type="molecule type" value="Genomic_DNA"/>
</dbReference>
<protein>
    <submittedName>
        <fullName evidence="1">Uncharacterized protein</fullName>
    </submittedName>
</protein>
<reference evidence="1" key="1">
    <citation type="journal article" date="2021" name="Proc. Natl. Acad. Sci. U.S.A.">
        <title>A Catalog of Tens of Thousands of Viruses from Human Metagenomes Reveals Hidden Associations with Chronic Diseases.</title>
        <authorList>
            <person name="Tisza M.J."/>
            <person name="Buck C.B."/>
        </authorList>
    </citation>
    <scope>NUCLEOTIDE SEQUENCE</scope>
    <source>
        <strain evidence="1">Ctg6c78</strain>
    </source>
</reference>
<sequence>MITIEICRCKTFSDIRRKSRSGQRQGRLFYVSIFLKYKRKVVICMGKAYTDLVGKYSYLIGKKINKWAVLDIVMIEKGGRNRPHAICECECGTVKPVWVINLINDRSKDCGCGRKSMLRETRTKNLIGQKFGKLTVVELLKKK</sequence>
<organism evidence="1">
    <name type="scientific">Siphoviridae sp. ctg6c78</name>
    <dbReference type="NCBI Taxonomy" id="2825603"/>
    <lineage>
        <taxon>Viruses</taxon>
        <taxon>Duplodnaviria</taxon>
        <taxon>Heunggongvirae</taxon>
        <taxon>Uroviricota</taxon>
        <taxon>Caudoviricetes</taxon>
    </lineage>
</organism>
<name>A0A8S5URD0_9CAUD</name>
<proteinExistence type="predicted"/>
<accession>A0A8S5URD0</accession>